<dbReference type="InterPro" id="IPR018189">
    <property type="entry name" value="Phosphoglucose_isomerase_CS"/>
</dbReference>
<keyword evidence="5" id="KW-0324">Glycolysis</keyword>
<dbReference type="InterPro" id="IPR001672">
    <property type="entry name" value="G6P_Isomerase"/>
</dbReference>
<feature type="region of interest" description="Disordered" evidence="8">
    <location>
        <begin position="526"/>
        <end position="554"/>
    </location>
</feature>
<evidence type="ECO:0000313" key="9">
    <source>
        <dbReference type="EMBL" id="VAW88147.1"/>
    </source>
</evidence>
<reference evidence="9" key="1">
    <citation type="submission" date="2018-06" db="EMBL/GenBank/DDBJ databases">
        <authorList>
            <person name="Zhirakovskaya E."/>
        </authorList>
    </citation>
    <scope>NUCLEOTIDE SEQUENCE</scope>
</reference>
<dbReference type="InterPro" id="IPR023096">
    <property type="entry name" value="G6P_Isomerase_C"/>
</dbReference>
<dbReference type="FunFam" id="1.10.1390.10:FF:000001">
    <property type="entry name" value="Glucose-6-phosphate isomerase"/>
    <property type="match status" value="1"/>
</dbReference>
<dbReference type="HAMAP" id="MF_00473">
    <property type="entry name" value="G6P_isomerase"/>
    <property type="match status" value="1"/>
</dbReference>
<dbReference type="GO" id="GO:0051156">
    <property type="term" value="P:glucose 6-phosphate metabolic process"/>
    <property type="evidence" value="ECO:0007669"/>
    <property type="project" value="TreeGrafter"/>
</dbReference>
<dbReference type="PANTHER" id="PTHR11469">
    <property type="entry name" value="GLUCOSE-6-PHOSPHATE ISOMERASE"/>
    <property type="match status" value="1"/>
</dbReference>
<dbReference type="SUPFAM" id="SSF53697">
    <property type="entry name" value="SIS domain"/>
    <property type="match status" value="1"/>
</dbReference>
<dbReference type="InterPro" id="IPR046348">
    <property type="entry name" value="SIS_dom_sf"/>
</dbReference>
<dbReference type="PROSITE" id="PS51463">
    <property type="entry name" value="P_GLUCOSE_ISOMERASE_3"/>
    <property type="match status" value="1"/>
</dbReference>
<feature type="compositionally biased region" description="Basic residues" evidence="8">
    <location>
        <begin position="541"/>
        <end position="554"/>
    </location>
</feature>
<dbReference type="PROSITE" id="PS00174">
    <property type="entry name" value="P_GLUCOSE_ISOMERASE_2"/>
    <property type="match status" value="1"/>
</dbReference>
<evidence type="ECO:0000256" key="1">
    <source>
        <dbReference type="ARBA" id="ARBA00004926"/>
    </source>
</evidence>
<dbReference type="GO" id="GO:0048029">
    <property type="term" value="F:monosaccharide binding"/>
    <property type="evidence" value="ECO:0007669"/>
    <property type="project" value="TreeGrafter"/>
</dbReference>
<accession>A0A3B0ZLE1</accession>
<comment type="similarity">
    <text evidence="2">Belongs to the GPI family.</text>
</comment>
<evidence type="ECO:0000256" key="5">
    <source>
        <dbReference type="ARBA" id="ARBA00023152"/>
    </source>
</evidence>
<dbReference type="NCBIfam" id="NF001211">
    <property type="entry name" value="PRK00179.1"/>
    <property type="match status" value="1"/>
</dbReference>
<organism evidence="9">
    <name type="scientific">hydrothermal vent metagenome</name>
    <dbReference type="NCBI Taxonomy" id="652676"/>
    <lineage>
        <taxon>unclassified sequences</taxon>
        <taxon>metagenomes</taxon>
        <taxon>ecological metagenomes</taxon>
    </lineage>
</organism>
<dbReference type="GO" id="GO:0006094">
    <property type="term" value="P:gluconeogenesis"/>
    <property type="evidence" value="ECO:0007669"/>
    <property type="project" value="UniProtKB-KW"/>
</dbReference>
<dbReference type="EMBL" id="UOFQ01000090">
    <property type="protein sequence ID" value="VAW88147.1"/>
    <property type="molecule type" value="Genomic_DNA"/>
</dbReference>
<dbReference type="PRINTS" id="PR00662">
    <property type="entry name" value="G6PISOMERASE"/>
</dbReference>
<dbReference type="PANTHER" id="PTHR11469:SF1">
    <property type="entry name" value="GLUCOSE-6-PHOSPHATE ISOMERASE"/>
    <property type="match status" value="1"/>
</dbReference>
<comment type="catalytic activity">
    <reaction evidence="7">
        <text>alpha-D-glucose 6-phosphate = beta-D-fructose 6-phosphate</text>
        <dbReference type="Rhea" id="RHEA:11816"/>
        <dbReference type="ChEBI" id="CHEBI:57634"/>
        <dbReference type="ChEBI" id="CHEBI:58225"/>
        <dbReference type="EC" id="5.3.1.9"/>
    </reaction>
</comment>
<dbReference type="PROSITE" id="PS00765">
    <property type="entry name" value="P_GLUCOSE_ISOMERASE_1"/>
    <property type="match status" value="1"/>
</dbReference>
<evidence type="ECO:0000256" key="3">
    <source>
        <dbReference type="ARBA" id="ARBA00011952"/>
    </source>
</evidence>
<keyword evidence="6 9" id="KW-0413">Isomerase</keyword>
<dbReference type="Pfam" id="PF00342">
    <property type="entry name" value="PGI"/>
    <property type="match status" value="1"/>
</dbReference>
<dbReference type="Gene3D" id="3.40.50.10490">
    <property type="entry name" value="Glucose-6-phosphate isomerase like protein, domain 1"/>
    <property type="match status" value="2"/>
</dbReference>
<evidence type="ECO:0000256" key="6">
    <source>
        <dbReference type="ARBA" id="ARBA00023235"/>
    </source>
</evidence>
<protein>
    <recommendedName>
        <fullName evidence="3">glucose-6-phosphate isomerase</fullName>
        <ecNumber evidence="3">5.3.1.9</ecNumber>
    </recommendedName>
</protein>
<comment type="pathway">
    <text evidence="1">Carbohydrate degradation; glycolysis; D-glyceraldehyde 3-phosphate and glycerone phosphate from D-glucose: step 2/4.</text>
</comment>
<evidence type="ECO:0000256" key="2">
    <source>
        <dbReference type="ARBA" id="ARBA00006604"/>
    </source>
</evidence>
<keyword evidence="4" id="KW-0312">Gluconeogenesis</keyword>
<dbReference type="EC" id="5.3.1.9" evidence="3"/>
<name>A0A3B0ZLE1_9ZZZZ</name>
<dbReference type="GO" id="GO:0097367">
    <property type="term" value="F:carbohydrate derivative binding"/>
    <property type="evidence" value="ECO:0007669"/>
    <property type="project" value="InterPro"/>
</dbReference>
<evidence type="ECO:0000256" key="8">
    <source>
        <dbReference type="SAM" id="MobiDB-lite"/>
    </source>
</evidence>
<gene>
    <name evidence="9" type="ORF">MNBD_GAMMA17-1711</name>
</gene>
<evidence type="ECO:0000256" key="4">
    <source>
        <dbReference type="ARBA" id="ARBA00022432"/>
    </source>
</evidence>
<dbReference type="InterPro" id="IPR035476">
    <property type="entry name" value="SIS_PGI_1"/>
</dbReference>
<dbReference type="AlphaFoldDB" id="A0A3B0ZLE1"/>
<proteinExistence type="inferred from homology"/>
<evidence type="ECO:0000256" key="7">
    <source>
        <dbReference type="ARBA" id="ARBA00029321"/>
    </source>
</evidence>
<dbReference type="GO" id="GO:0006096">
    <property type="term" value="P:glycolytic process"/>
    <property type="evidence" value="ECO:0007669"/>
    <property type="project" value="UniProtKB-UniPathway"/>
</dbReference>
<sequence length="554" mass="62560">MSELTQTQAWLALVQHYEKNKHLHMRDLFDQDASRFDRFSLNLNDILYDYSKNRITEETMALLLKLAAQVDLPNWIERLFSGDKINHTEHRAALHTALRDQGDEPIVLDGVDIAPEIKEEREKVKKLAEKIRSREWRGVTDQAITDVVNIGIGGSNLGPLMVNEALRPYSLHDLNVHFVSNLDESHINGTLEYLDPKTTFFIIASKSFMTQDTMVNAATARQWYVDGIGNDDNIHQHFSAVTANLTLAREFGIADENIFKMSDWVGGRYSLWSAIGLSIVIAIGSDNFDELLAGAYEVDQHFKNAPLAENIPVIMALLGVWYNNFFDAQSTAVLPYDQHLHRFAAYMQQVDMESNGKYVDRAGCEVDYTTGPVLFGEIGISGQHAFFQLLHQGTKLVPSDILAPIFSFRCIPRHHRALMSNVFAQTEALMRGKTEAEVRAELESQGLDGEAIEALLPYKIFPGNRPTSTFLFDTLTPRTLGSLIAMYEHKIFVQGVIWNINSFDQWGVELGKQLAASIESELNDAQEIDAHDSSTNGLINHYKRRRPPSKSLYK</sequence>
<dbReference type="Gene3D" id="1.10.1390.10">
    <property type="match status" value="1"/>
</dbReference>
<dbReference type="CDD" id="cd05016">
    <property type="entry name" value="SIS_PGI_2"/>
    <property type="match status" value="1"/>
</dbReference>
<dbReference type="GO" id="GO:0004347">
    <property type="term" value="F:glucose-6-phosphate isomerase activity"/>
    <property type="evidence" value="ECO:0007669"/>
    <property type="project" value="UniProtKB-EC"/>
</dbReference>
<dbReference type="InterPro" id="IPR035482">
    <property type="entry name" value="SIS_PGI_2"/>
</dbReference>
<dbReference type="UniPathway" id="UPA00109">
    <property type="reaction ID" value="UER00181"/>
</dbReference>
<dbReference type="GO" id="GO:0005829">
    <property type="term" value="C:cytosol"/>
    <property type="evidence" value="ECO:0007669"/>
    <property type="project" value="TreeGrafter"/>
</dbReference>
<dbReference type="CDD" id="cd05015">
    <property type="entry name" value="SIS_PGI_1"/>
    <property type="match status" value="1"/>
</dbReference>